<accession>F5Y3V3</accession>
<feature type="transmembrane region" description="Helical" evidence="1">
    <location>
        <begin position="260"/>
        <end position="277"/>
    </location>
</feature>
<reference evidence="4" key="1">
    <citation type="submission" date="2006-01" db="EMBL/GenBank/DDBJ databases">
        <title>Genome of the cyst-dividing bacterium Ramlibacter tataouinensis.</title>
        <authorList>
            <person name="Barakat M."/>
            <person name="Ortet P."/>
            <person name="De Luca G."/>
            <person name="Jourlin-Castelli C."/>
            <person name="Ansaldi M."/>
            <person name="Py B."/>
            <person name="Fichant G."/>
            <person name="Coutinho P."/>
            <person name="Voulhoux R."/>
            <person name="Bastien O."/>
            <person name="Roy S."/>
            <person name="Marechal E."/>
            <person name="Henrissat B."/>
            <person name="Quentin Y."/>
            <person name="Noirot P."/>
            <person name="Filloux A."/>
            <person name="Mejean V."/>
            <person name="DuBow M."/>
            <person name="Barras F."/>
            <person name="Heulin T."/>
        </authorList>
    </citation>
    <scope>NUCLEOTIDE SEQUENCE [LARGE SCALE GENOMIC DNA]</scope>
    <source>
        <strain evidence="4">ATCC BAA-407 / DSM 14655 / LMG 21543 / TTB310</strain>
    </source>
</reference>
<feature type="transmembrane region" description="Helical" evidence="1">
    <location>
        <begin position="197"/>
        <end position="220"/>
    </location>
</feature>
<keyword evidence="4" id="KW-1185">Reference proteome</keyword>
<dbReference type="PANTHER" id="PTHR22911">
    <property type="entry name" value="ACYL-MALONYL CONDENSING ENZYME-RELATED"/>
    <property type="match status" value="1"/>
</dbReference>
<evidence type="ECO:0000256" key="1">
    <source>
        <dbReference type="SAM" id="Phobius"/>
    </source>
</evidence>
<dbReference type="KEGG" id="rta:Rta_01670"/>
<sequence>MTTAAAPARALSGAAFATLLLIALMMGANHVAARIAFNHGADVATAVVFRSLVTASVIVLILALQKVRPRFTARHRRMLPAIGLLVGVQSLCLYSAVARLPVALALLAFNTYPLWTALWAWLVYRQRPERSLVIAMPVILAGLALALDVLGAASGLGAGGQWARIGAGVGFALAAAATFGLALVVTQHEAADIHGAVRTATTMAMAGLVALVMVAGQGGFHLPQAAAGWGGLLALTFLYGTAFTIMFTVLPRLGVVGNSAIMNVEPVFALVLAWAVLGQAIAPVQVAGALVVVGAVMWLGMRKR</sequence>
<dbReference type="Pfam" id="PF00892">
    <property type="entry name" value="EamA"/>
    <property type="match status" value="2"/>
</dbReference>
<keyword evidence="1" id="KW-0812">Transmembrane</keyword>
<dbReference type="InterPro" id="IPR000620">
    <property type="entry name" value="EamA_dom"/>
</dbReference>
<dbReference type="Proteomes" id="UP000008385">
    <property type="component" value="Chromosome"/>
</dbReference>
<evidence type="ECO:0000313" key="3">
    <source>
        <dbReference type="EMBL" id="AEG91231.1"/>
    </source>
</evidence>
<evidence type="ECO:0000259" key="2">
    <source>
        <dbReference type="Pfam" id="PF00892"/>
    </source>
</evidence>
<feature type="transmembrane region" description="Helical" evidence="1">
    <location>
        <begin position="77"/>
        <end position="97"/>
    </location>
</feature>
<feature type="domain" description="EamA" evidence="2">
    <location>
        <begin position="168"/>
        <end position="299"/>
    </location>
</feature>
<feature type="transmembrane region" description="Helical" evidence="1">
    <location>
        <begin position="283"/>
        <end position="301"/>
    </location>
</feature>
<dbReference type="HOGENOM" id="CLU_079883_0_0_4"/>
<dbReference type="eggNOG" id="COG0697">
    <property type="taxonomic scope" value="Bacteria"/>
</dbReference>
<feature type="transmembrane region" description="Helical" evidence="1">
    <location>
        <begin position="131"/>
        <end position="153"/>
    </location>
</feature>
<feature type="domain" description="EamA" evidence="2">
    <location>
        <begin position="18"/>
        <end position="146"/>
    </location>
</feature>
<dbReference type="AlphaFoldDB" id="F5Y3V3"/>
<keyword evidence="1" id="KW-0472">Membrane</keyword>
<dbReference type="PATRIC" id="fig|365046.3.peg.172"/>
<dbReference type="SUPFAM" id="SSF103481">
    <property type="entry name" value="Multidrug resistance efflux transporter EmrE"/>
    <property type="match status" value="2"/>
</dbReference>
<dbReference type="STRING" id="365046.Rta_01670"/>
<dbReference type="RefSeq" id="WP_013899464.1">
    <property type="nucleotide sequence ID" value="NC_015677.1"/>
</dbReference>
<feature type="transmembrane region" description="Helical" evidence="1">
    <location>
        <begin position="43"/>
        <end position="65"/>
    </location>
</feature>
<dbReference type="InterPro" id="IPR037185">
    <property type="entry name" value="EmrE-like"/>
</dbReference>
<keyword evidence="1" id="KW-1133">Transmembrane helix</keyword>
<dbReference type="PANTHER" id="PTHR22911:SF79">
    <property type="entry name" value="MOBA-LIKE NTP TRANSFERASE DOMAIN-CONTAINING PROTEIN"/>
    <property type="match status" value="1"/>
</dbReference>
<feature type="transmembrane region" description="Helical" evidence="1">
    <location>
        <begin position="103"/>
        <end position="124"/>
    </location>
</feature>
<reference evidence="3 4" key="2">
    <citation type="journal article" date="2011" name="PLoS ONE">
        <title>The Cyst-Dividing Bacterium Ramlibacter tataouinensis TTB310 Genome Reveals a Well-Stocked Toolbox for Adaptation to a Desert Environment.</title>
        <authorList>
            <person name="De Luca G."/>
            <person name="Barakat M."/>
            <person name="Ortet P."/>
            <person name="Fochesato S."/>
            <person name="Jourlin-Castelli C."/>
            <person name="Ansaldi M."/>
            <person name="Py B."/>
            <person name="Fichant G."/>
            <person name="Coutinho P.M."/>
            <person name="Voulhoux R."/>
            <person name="Bastien O."/>
            <person name="Marechal E."/>
            <person name="Henrissat B."/>
            <person name="Quentin Y."/>
            <person name="Noirot P."/>
            <person name="Filloux A."/>
            <person name="Mejean V."/>
            <person name="Dubow M.S."/>
            <person name="Barras F."/>
            <person name="Barbe V."/>
            <person name="Weissenbach J."/>
            <person name="Mihalcescu I."/>
            <person name="Vermeglio A."/>
            <person name="Achouak W."/>
            <person name="Heulin T."/>
        </authorList>
    </citation>
    <scope>NUCLEOTIDE SEQUENCE [LARGE SCALE GENOMIC DNA]</scope>
    <source>
        <strain evidence="4">ATCC BAA-407 / DSM 14655 / LMG 21543 / TTB310</strain>
    </source>
</reference>
<dbReference type="GO" id="GO:0016020">
    <property type="term" value="C:membrane"/>
    <property type="evidence" value="ECO:0007669"/>
    <property type="project" value="InterPro"/>
</dbReference>
<name>F5Y3V3_RAMTT</name>
<proteinExistence type="predicted"/>
<protein>
    <submittedName>
        <fullName evidence="3">Candidate transporter</fullName>
    </submittedName>
</protein>
<dbReference type="EMBL" id="CP000245">
    <property type="protein sequence ID" value="AEG91231.1"/>
    <property type="molecule type" value="Genomic_DNA"/>
</dbReference>
<gene>
    <name evidence="3" type="ordered locus">Rta_01670</name>
</gene>
<evidence type="ECO:0000313" key="4">
    <source>
        <dbReference type="Proteomes" id="UP000008385"/>
    </source>
</evidence>
<feature type="transmembrane region" description="Helical" evidence="1">
    <location>
        <begin position="165"/>
        <end position="185"/>
    </location>
</feature>
<feature type="transmembrane region" description="Helical" evidence="1">
    <location>
        <begin position="226"/>
        <end position="248"/>
    </location>
</feature>
<organism evidence="3 4">
    <name type="scientific">Ramlibacter tataouinensis (strain ATCC BAA-407 / DSM 14655 / LMG 21543 / TTB310)</name>
    <dbReference type="NCBI Taxonomy" id="365046"/>
    <lineage>
        <taxon>Bacteria</taxon>
        <taxon>Pseudomonadati</taxon>
        <taxon>Pseudomonadota</taxon>
        <taxon>Betaproteobacteria</taxon>
        <taxon>Burkholderiales</taxon>
        <taxon>Comamonadaceae</taxon>
        <taxon>Ramlibacter</taxon>
    </lineage>
</organism>